<comment type="caution">
    <text evidence="2">The sequence shown here is derived from an EMBL/GenBank/DDBJ whole genome shotgun (WGS) entry which is preliminary data.</text>
</comment>
<accession>A0A9X4XEW1</accession>
<keyword evidence="1" id="KW-0812">Transmembrane</keyword>
<keyword evidence="1" id="KW-0472">Membrane</keyword>
<evidence type="ECO:0000313" key="2">
    <source>
        <dbReference type="EMBL" id="MTK21305.1"/>
    </source>
</evidence>
<feature type="transmembrane region" description="Helical" evidence="1">
    <location>
        <begin position="314"/>
        <end position="347"/>
    </location>
</feature>
<feature type="transmembrane region" description="Helical" evidence="1">
    <location>
        <begin position="178"/>
        <end position="201"/>
    </location>
</feature>
<feature type="transmembrane region" description="Helical" evidence="1">
    <location>
        <begin position="94"/>
        <end position="111"/>
    </location>
</feature>
<dbReference type="AlphaFoldDB" id="A0A9X4XEW1"/>
<gene>
    <name evidence="2" type="ORF">GMA92_07715</name>
</gene>
<evidence type="ECO:0000256" key="1">
    <source>
        <dbReference type="SAM" id="Phobius"/>
    </source>
</evidence>
<feature type="transmembrane region" description="Helical" evidence="1">
    <location>
        <begin position="6"/>
        <end position="23"/>
    </location>
</feature>
<keyword evidence="1" id="KW-1133">Transmembrane helix</keyword>
<feature type="transmembrane region" description="Helical" evidence="1">
    <location>
        <begin position="447"/>
        <end position="466"/>
    </location>
</feature>
<dbReference type="Pfam" id="PF19554">
    <property type="entry name" value="DUF6077"/>
    <property type="match status" value="1"/>
</dbReference>
<dbReference type="Proteomes" id="UP000487649">
    <property type="component" value="Unassembled WGS sequence"/>
</dbReference>
<feature type="transmembrane region" description="Helical" evidence="1">
    <location>
        <begin position="506"/>
        <end position="525"/>
    </location>
</feature>
<dbReference type="EMBL" id="WMQE01000014">
    <property type="protein sequence ID" value="MTK21305.1"/>
    <property type="molecule type" value="Genomic_DNA"/>
</dbReference>
<feature type="transmembrane region" description="Helical" evidence="1">
    <location>
        <begin position="413"/>
        <end position="435"/>
    </location>
</feature>
<name>A0A9X4XEW1_9FIRM</name>
<feature type="transmembrane region" description="Helical" evidence="1">
    <location>
        <begin position="213"/>
        <end position="232"/>
    </location>
</feature>
<feature type="transmembrane region" description="Helical" evidence="1">
    <location>
        <begin position="35"/>
        <end position="58"/>
    </location>
</feature>
<proteinExistence type="predicted"/>
<feature type="transmembrane region" description="Helical" evidence="1">
    <location>
        <begin position="266"/>
        <end position="294"/>
    </location>
</feature>
<evidence type="ECO:0000313" key="3">
    <source>
        <dbReference type="Proteomes" id="UP000487649"/>
    </source>
</evidence>
<sequence>MINSIIAMTVFILVLSYAIGKIVSMKLNLSEKLPYAIPLGFFIILGLHQIITLPVMIWHLSSQVLVILTVILGIVLSGYALFKIKLWYRLTWQLDYILIVIMAGVLIYFYANVDSLNYSGEDFNFYIPFVGSNVNAMQVNMINPWSGETGVLNWIYNFQGYYLFLSALSQLLNVDYMLVTLWLPSIIFLIIMPLCLFNAVHYYFKDTHWFMKWVLVGGLFCLVNDTLSGMIYSYYGNQFRPFIMIYLIWIYVASREKETPWSILSLIILMFSHYSVQSTGLFVGGMLVLLLLGFEVFIAKQPNLKLPVTLSIPLAFYVIGIISTMSMLFALIATIILVVLYPLIYWLVQKFSNIMKKIMRFALILLLASILLISIVMTLKGIASPVSMASFIPDYINGITYFTEKSFISYQAILLPLKVIYTLVGWALLIGVLCYRCEVEEYRLYKVILVGTLIFFYNPFVAPFISKYLTGIVYGRTTILLFSLVTFAVGVKFYVSLMKSIKAKTILTLGLTAVFGILFINNSVIHAQDFSLKFLINDTTYDPYYKLPYDLIEAEKALVEYKLEYFKEPDYRTTVMSCDLRTRFLYEPQILVFNVATLRDFYMNYDTNPYEYRMFIYSLLTNSKSWAEEEPSVYNDLERRMRAYTIEFVIVPADGDPLLYETLGSFANRIYINNSYVVYHISYLNQ</sequence>
<dbReference type="InterPro" id="IPR045723">
    <property type="entry name" value="DUF6077"/>
</dbReference>
<feature type="transmembrane region" description="Helical" evidence="1">
    <location>
        <begin position="472"/>
        <end position="494"/>
    </location>
</feature>
<reference evidence="2 3" key="1">
    <citation type="journal article" date="2019" name="Nat. Med.">
        <title>A library of human gut bacterial isolates paired with longitudinal multiomics data enables mechanistic microbiome research.</title>
        <authorList>
            <person name="Poyet M."/>
            <person name="Groussin M."/>
            <person name="Gibbons S.M."/>
            <person name="Avila-Pacheco J."/>
            <person name="Jiang X."/>
            <person name="Kearney S.M."/>
            <person name="Perrotta A.R."/>
            <person name="Berdy B."/>
            <person name="Zhao S."/>
            <person name="Lieberman T.D."/>
            <person name="Swanson P.K."/>
            <person name="Smith M."/>
            <person name="Roesemann S."/>
            <person name="Alexander J.E."/>
            <person name="Rich S.A."/>
            <person name="Livny J."/>
            <person name="Vlamakis H."/>
            <person name="Clish C."/>
            <person name="Bullock K."/>
            <person name="Deik A."/>
            <person name="Scott J."/>
            <person name="Pierce K.A."/>
            <person name="Xavier R.J."/>
            <person name="Alm E.J."/>
        </authorList>
    </citation>
    <scope>NUCLEOTIDE SEQUENCE [LARGE SCALE GENOMIC DNA]</scope>
    <source>
        <strain evidence="2 3">BIOML-A198</strain>
    </source>
</reference>
<organism evidence="2 3">
    <name type="scientific">Turicibacter sanguinis</name>
    <dbReference type="NCBI Taxonomy" id="154288"/>
    <lineage>
        <taxon>Bacteria</taxon>
        <taxon>Bacillati</taxon>
        <taxon>Bacillota</taxon>
        <taxon>Erysipelotrichia</taxon>
        <taxon>Erysipelotrichales</taxon>
        <taxon>Turicibacteraceae</taxon>
        <taxon>Turicibacter</taxon>
    </lineage>
</organism>
<feature type="transmembrane region" description="Helical" evidence="1">
    <location>
        <begin position="64"/>
        <end position="82"/>
    </location>
</feature>
<feature type="transmembrane region" description="Helical" evidence="1">
    <location>
        <begin position="359"/>
        <end position="379"/>
    </location>
</feature>
<protein>
    <submittedName>
        <fullName evidence="2">Uncharacterized protein</fullName>
    </submittedName>
</protein>